<dbReference type="RefSeq" id="XP_024690505.1">
    <property type="nucleotide sequence ID" value="XM_024833712.1"/>
</dbReference>
<dbReference type="InterPro" id="IPR036259">
    <property type="entry name" value="MFS_trans_sf"/>
</dbReference>
<dbReference type="InterPro" id="IPR020846">
    <property type="entry name" value="MFS_dom"/>
</dbReference>
<name>A0A2I1CWA4_ASPC2</name>
<dbReference type="Gene3D" id="1.20.1250.20">
    <property type="entry name" value="MFS general substrate transporter like domains"/>
    <property type="match status" value="1"/>
</dbReference>
<feature type="transmembrane region" description="Helical" evidence="5">
    <location>
        <begin position="313"/>
        <end position="331"/>
    </location>
</feature>
<accession>A0A2I1CWA4</accession>
<evidence type="ECO:0000313" key="7">
    <source>
        <dbReference type="EMBL" id="PKY01911.1"/>
    </source>
</evidence>
<dbReference type="SUPFAM" id="SSF103473">
    <property type="entry name" value="MFS general substrate transporter"/>
    <property type="match status" value="1"/>
</dbReference>
<evidence type="ECO:0000256" key="5">
    <source>
        <dbReference type="SAM" id="Phobius"/>
    </source>
</evidence>
<feature type="domain" description="Major facilitator superfamily (MFS) profile" evidence="6">
    <location>
        <begin position="1"/>
        <end position="489"/>
    </location>
</feature>
<feature type="transmembrane region" description="Helical" evidence="5">
    <location>
        <begin position="163"/>
        <end position="182"/>
    </location>
</feature>
<feature type="transmembrane region" description="Helical" evidence="5">
    <location>
        <begin position="343"/>
        <end position="362"/>
    </location>
</feature>
<dbReference type="GO" id="GO:0000329">
    <property type="term" value="C:fungal-type vacuole membrane"/>
    <property type="evidence" value="ECO:0007669"/>
    <property type="project" value="TreeGrafter"/>
</dbReference>
<feature type="transmembrane region" description="Helical" evidence="5">
    <location>
        <begin position="203"/>
        <end position="226"/>
    </location>
</feature>
<comment type="subcellular location">
    <subcellularLocation>
        <location evidence="1">Membrane</location>
        <topology evidence="1">Multi-pass membrane protein</topology>
    </subcellularLocation>
</comment>
<feature type="transmembrane region" description="Helical" evidence="5">
    <location>
        <begin position="273"/>
        <end position="293"/>
    </location>
</feature>
<dbReference type="Proteomes" id="UP000234254">
    <property type="component" value="Unassembled WGS sequence"/>
</dbReference>
<proteinExistence type="predicted"/>
<evidence type="ECO:0000256" key="3">
    <source>
        <dbReference type="ARBA" id="ARBA00022989"/>
    </source>
</evidence>
<reference evidence="7" key="1">
    <citation type="submission" date="2016-12" db="EMBL/GenBank/DDBJ databases">
        <title>The genomes of Aspergillus section Nigri reveals drivers in fungal speciation.</title>
        <authorList>
            <consortium name="DOE Joint Genome Institute"/>
            <person name="Vesth T.C."/>
            <person name="Nybo J."/>
            <person name="Theobald S."/>
            <person name="Brandl J."/>
            <person name="Frisvad J.C."/>
            <person name="Nielsen K.F."/>
            <person name="Lyhne E.K."/>
            <person name="Kogle M.E."/>
            <person name="Kuo A."/>
            <person name="Riley R."/>
            <person name="Clum A."/>
            <person name="Nolan M."/>
            <person name="Lipzen A."/>
            <person name="Salamov A."/>
            <person name="Henrissat B."/>
            <person name="Wiebenga A."/>
            <person name="De vries R.P."/>
            <person name="Grigoriev I.V."/>
            <person name="Mortensen U.H."/>
            <person name="Andersen M.R."/>
            <person name="Baker S.E."/>
        </authorList>
    </citation>
    <scope>NUCLEOTIDE SEQUENCE</scope>
    <source>
        <strain evidence="7">IBT 28561</strain>
    </source>
</reference>
<evidence type="ECO:0000259" key="6">
    <source>
        <dbReference type="PROSITE" id="PS50850"/>
    </source>
</evidence>
<keyword evidence="8" id="KW-1185">Reference proteome</keyword>
<evidence type="ECO:0000313" key="8">
    <source>
        <dbReference type="Proteomes" id="UP000234254"/>
    </source>
</evidence>
<sequence>GVFLASIDETIAISTYSAIASQFHLMTESSWLLVAYSFGYCISLPVYGRLSDAYGCKRVIISAYGLFALGCLACGLSTSLFQLIMARVLSGISGAGMIILTAIILSGTFQELFMGSIVLWAPAKHIVPPEELALFRAYENTVFTMGRSLGAPLGGLLVDIISWRWLFLGQVPVVLVCVLFAANRLPSFKPKPEHQENHQPRSGLWSFDFAGLFSFAAAIMSLLFLLQDAGAPAKNSSGWTHVPALAFITFGVGFLLIEVFWASNPIIPVDLMLKSLGAYCLVQITLLIGRYSLNSSIVPYFVRVEDSSDFYGSMIYLISSLGIPVGSIIGGNVIKRTHRYKTMTVATVIGSVIFYLGVFILWRDGCPLWETSIMFPIGISMGLVFSSQFISMTCSSPKSRLAVCIGTYFVSQQLGILLGPAIGLALVQALFGASLGRDLPGSGDQAVLISNILDDVKYARSLPRALQEIVRSSYLFGFQFLPCEFLLLW</sequence>
<comment type="caution">
    <text evidence="7">The sequence shown here is derived from an EMBL/GenBank/DDBJ whole genome shotgun (WGS) entry which is preliminary data.</text>
</comment>
<evidence type="ECO:0000256" key="4">
    <source>
        <dbReference type="ARBA" id="ARBA00023136"/>
    </source>
</evidence>
<feature type="transmembrane region" description="Helical" evidence="5">
    <location>
        <begin position="59"/>
        <end position="81"/>
    </location>
</feature>
<dbReference type="VEuPathDB" id="FungiDB:P168DRAFT_240367"/>
<feature type="transmembrane region" description="Helical" evidence="5">
    <location>
        <begin position="238"/>
        <end position="261"/>
    </location>
</feature>
<dbReference type="InterPro" id="IPR011701">
    <property type="entry name" value="MFS"/>
</dbReference>
<dbReference type="AlphaFoldDB" id="A0A2I1CWA4"/>
<dbReference type="PANTHER" id="PTHR23501">
    <property type="entry name" value="MAJOR FACILITATOR SUPERFAMILY"/>
    <property type="match status" value="1"/>
</dbReference>
<dbReference type="GeneID" id="36541236"/>
<dbReference type="PANTHER" id="PTHR23501:SF33">
    <property type="entry name" value="MAJOR FACILITATOR SUPERFAMILY (MFS) PROFILE DOMAIN-CONTAINING PROTEIN"/>
    <property type="match status" value="1"/>
</dbReference>
<dbReference type="GO" id="GO:0015174">
    <property type="term" value="F:basic amino acid transmembrane transporter activity"/>
    <property type="evidence" value="ECO:0007669"/>
    <property type="project" value="TreeGrafter"/>
</dbReference>
<feature type="transmembrane region" description="Helical" evidence="5">
    <location>
        <begin position="88"/>
        <end position="109"/>
    </location>
</feature>
<dbReference type="EMBL" id="MSFM01000010">
    <property type="protein sequence ID" value="PKY01911.1"/>
    <property type="molecule type" value="Genomic_DNA"/>
</dbReference>
<evidence type="ECO:0000256" key="2">
    <source>
        <dbReference type="ARBA" id="ARBA00022692"/>
    </source>
</evidence>
<gene>
    <name evidence="7" type="ORF">P168DRAFT_240367</name>
</gene>
<keyword evidence="4 5" id="KW-0472">Membrane</keyword>
<dbReference type="Pfam" id="PF07690">
    <property type="entry name" value="MFS_1"/>
    <property type="match status" value="1"/>
</dbReference>
<keyword evidence="3 5" id="KW-1133">Transmembrane helix</keyword>
<protein>
    <submittedName>
        <fullName evidence="7">MFS transporter</fullName>
    </submittedName>
</protein>
<dbReference type="PROSITE" id="PS50850">
    <property type="entry name" value="MFS"/>
    <property type="match status" value="1"/>
</dbReference>
<organism evidence="7 8">
    <name type="scientific">Aspergillus campestris (strain IBT 28561)</name>
    <dbReference type="NCBI Taxonomy" id="1392248"/>
    <lineage>
        <taxon>Eukaryota</taxon>
        <taxon>Fungi</taxon>
        <taxon>Dikarya</taxon>
        <taxon>Ascomycota</taxon>
        <taxon>Pezizomycotina</taxon>
        <taxon>Eurotiomycetes</taxon>
        <taxon>Eurotiomycetidae</taxon>
        <taxon>Eurotiales</taxon>
        <taxon>Aspergillaceae</taxon>
        <taxon>Aspergillus</taxon>
        <taxon>Aspergillus subgen. Circumdati</taxon>
    </lineage>
</organism>
<feature type="transmembrane region" description="Helical" evidence="5">
    <location>
        <begin position="374"/>
        <end position="394"/>
    </location>
</feature>
<feature type="transmembrane region" description="Helical" evidence="5">
    <location>
        <begin position="30"/>
        <end position="47"/>
    </location>
</feature>
<dbReference type="OrthoDB" id="6770063at2759"/>
<feature type="transmembrane region" description="Helical" evidence="5">
    <location>
        <begin position="414"/>
        <end position="435"/>
    </location>
</feature>
<keyword evidence="2 5" id="KW-0812">Transmembrane</keyword>
<evidence type="ECO:0000256" key="1">
    <source>
        <dbReference type="ARBA" id="ARBA00004141"/>
    </source>
</evidence>
<feature type="non-terminal residue" evidence="7">
    <location>
        <position position="1"/>
    </location>
</feature>